<organism evidence="1 2">
    <name type="scientific">Heterodera trifolii</name>
    <dbReference type="NCBI Taxonomy" id="157864"/>
    <lineage>
        <taxon>Eukaryota</taxon>
        <taxon>Metazoa</taxon>
        <taxon>Ecdysozoa</taxon>
        <taxon>Nematoda</taxon>
        <taxon>Chromadorea</taxon>
        <taxon>Rhabditida</taxon>
        <taxon>Tylenchina</taxon>
        <taxon>Tylenchomorpha</taxon>
        <taxon>Tylenchoidea</taxon>
        <taxon>Heteroderidae</taxon>
        <taxon>Heteroderinae</taxon>
        <taxon>Heterodera</taxon>
    </lineage>
</organism>
<name>A0ABD2IML4_9BILA</name>
<dbReference type="AlphaFoldDB" id="A0ABD2IML4"/>
<evidence type="ECO:0000313" key="2">
    <source>
        <dbReference type="Proteomes" id="UP001620626"/>
    </source>
</evidence>
<comment type="caution">
    <text evidence="1">The sequence shown here is derived from an EMBL/GenBank/DDBJ whole genome shotgun (WGS) entry which is preliminary data.</text>
</comment>
<keyword evidence="2" id="KW-1185">Reference proteome</keyword>
<evidence type="ECO:0000313" key="1">
    <source>
        <dbReference type="EMBL" id="KAL3080416.1"/>
    </source>
</evidence>
<dbReference type="Proteomes" id="UP001620626">
    <property type="component" value="Unassembled WGS sequence"/>
</dbReference>
<accession>A0ABD2IML4</accession>
<sequence>MSKMNEHCMCVRVHGQRMPLGTTHDQLAHKRPPPRGRRMAFLLPIQAWPDERASAAPCEYGTRLLAPPRHQCPIIVPGIVVPISEAKGCKLGRGGDEGPIGQRVGQ</sequence>
<dbReference type="EMBL" id="JBICBT010001161">
    <property type="protein sequence ID" value="KAL3080416.1"/>
    <property type="molecule type" value="Genomic_DNA"/>
</dbReference>
<gene>
    <name evidence="1" type="ORF">niasHT_032592</name>
</gene>
<reference evidence="1 2" key="1">
    <citation type="submission" date="2024-10" db="EMBL/GenBank/DDBJ databases">
        <authorList>
            <person name="Kim D."/>
        </authorList>
    </citation>
    <scope>NUCLEOTIDE SEQUENCE [LARGE SCALE GENOMIC DNA]</scope>
    <source>
        <strain evidence="1">BH-2024</strain>
    </source>
</reference>
<proteinExistence type="predicted"/>
<protein>
    <submittedName>
        <fullName evidence="1">Uncharacterized protein</fullName>
    </submittedName>
</protein>